<reference evidence="1" key="1">
    <citation type="submission" date="2022-11" db="EMBL/GenBank/DDBJ databases">
        <title>beta-Carotene-producing bacterium, Jeongeuplla avenae sp. nov., alleviates the salt stress of Arabidopsis seedlings.</title>
        <authorList>
            <person name="Jiang L."/>
            <person name="Lee J."/>
        </authorList>
    </citation>
    <scope>NUCLEOTIDE SEQUENCE</scope>
    <source>
        <strain evidence="1">DY_R2A_6</strain>
    </source>
</reference>
<organism evidence="1 2">
    <name type="scientific">Antarcticirhabdus aurantiaca</name>
    <dbReference type="NCBI Taxonomy" id="2606717"/>
    <lineage>
        <taxon>Bacteria</taxon>
        <taxon>Pseudomonadati</taxon>
        <taxon>Pseudomonadota</taxon>
        <taxon>Alphaproteobacteria</taxon>
        <taxon>Hyphomicrobiales</taxon>
        <taxon>Aurantimonadaceae</taxon>
        <taxon>Antarcticirhabdus</taxon>
    </lineage>
</organism>
<proteinExistence type="predicted"/>
<gene>
    <name evidence="1" type="ORF">OXU80_18460</name>
</gene>
<sequence length="260" mass="26016">MSAFSNYMEQAICNWLRGTAMPAAPAALYVGLFNGSPTDTGSGGSEVTTQIRAAGRMAAAFAAPANSEIRNSAVVNFGSAASGTTISHFGVFDAASGGNLLMHGALTDGAMTVGAQTGVSFAANILVLGVSGFSDFLKAAILNWMRGTAMPSPPASIYVGLFNGNPTDAGSAGTEVTTQIRAAGRVLGAFSAPTDGVIRNTAAVDFGKAANASPLSHFGIFDAASAGNFLMPGPLDGGAKTVGAQTAVNWPANSLTLTVE</sequence>
<evidence type="ECO:0000313" key="1">
    <source>
        <dbReference type="EMBL" id="WAJ26834.1"/>
    </source>
</evidence>
<protein>
    <submittedName>
        <fullName evidence="1">Uncharacterized protein</fullName>
    </submittedName>
</protein>
<evidence type="ECO:0000313" key="2">
    <source>
        <dbReference type="Proteomes" id="UP001163223"/>
    </source>
</evidence>
<name>A0ACD4NJ61_9HYPH</name>
<accession>A0ACD4NJ61</accession>
<dbReference type="Proteomes" id="UP001163223">
    <property type="component" value="Chromosome"/>
</dbReference>
<keyword evidence="2" id="KW-1185">Reference proteome</keyword>
<dbReference type="EMBL" id="CP113520">
    <property type="protein sequence ID" value="WAJ26834.1"/>
    <property type="molecule type" value="Genomic_DNA"/>
</dbReference>